<name>A0ABW5TSN0_9SPHI</name>
<dbReference type="Proteomes" id="UP001597546">
    <property type="component" value="Unassembled WGS sequence"/>
</dbReference>
<reference evidence="3" key="1">
    <citation type="journal article" date="2019" name="Int. J. Syst. Evol. Microbiol.">
        <title>The Global Catalogue of Microorganisms (GCM) 10K type strain sequencing project: providing services to taxonomists for standard genome sequencing and annotation.</title>
        <authorList>
            <consortium name="The Broad Institute Genomics Platform"/>
            <consortium name="The Broad Institute Genome Sequencing Center for Infectious Disease"/>
            <person name="Wu L."/>
            <person name="Ma J."/>
        </authorList>
    </citation>
    <scope>NUCLEOTIDE SEQUENCE [LARGE SCALE GENOMIC DNA]</scope>
    <source>
        <strain evidence="3">KCTC 42456</strain>
    </source>
</reference>
<dbReference type="NCBIfam" id="NF033488">
    <property type="entry name" value="lmo0937_fam_TM"/>
    <property type="match status" value="1"/>
</dbReference>
<keyword evidence="1" id="KW-1133">Transmembrane helix</keyword>
<keyword evidence="3" id="KW-1185">Reference proteome</keyword>
<organism evidence="2 3">
    <name type="scientific">Pedobacter alpinus</name>
    <dbReference type="NCBI Taxonomy" id="1590643"/>
    <lineage>
        <taxon>Bacteria</taxon>
        <taxon>Pseudomonadati</taxon>
        <taxon>Bacteroidota</taxon>
        <taxon>Sphingobacteriia</taxon>
        <taxon>Sphingobacteriales</taxon>
        <taxon>Sphingobacteriaceae</taxon>
        <taxon>Pedobacter</taxon>
    </lineage>
</organism>
<feature type="transmembrane region" description="Helical" evidence="1">
    <location>
        <begin position="7"/>
        <end position="40"/>
    </location>
</feature>
<gene>
    <name evidence="2" type="ORF">ACFSSE_05330</name>
</gene>
<keyword evidence="1" id="KW-0472">Membrane</keyword>
<evidence type="ECO:0000313" key="3">
    <source>
        <dbReference type="Proteomes" id="UP001597546"/>
    </source>
</evidence>
<dbReference type="RefSeq" id="WP_379042251.1">
    <property type="nucleotide sequence ID" value="NZ_JBHSKW010000021.1"/>
</dbReference>
<accession>A0ABW5TSN0</accession>
<evidence type="ECO:0000256" key="1">
    <source>
        <dbReference type="SAM" id="Phobius"/>
    </source>
</evidence>
<dbReference type="Pfam" id="PF18919">
    <property type="entry name" value="DUF5670"/>
    <property type="match status" value="1"/>
</dbReference>
<dbReference type="InterPro" id="IPR043727">
    <property type="entry name" value="Lmo0937-like"/>
</dbReference>
<sequence length="49" mass="5463">MRIILNILAIIFIVGWILGVFVFAAGIMIHILIILAVFALIIKFLSKPI</sequence>
<evidence type="ECO:0000313" key="2">
    <source>
        <dbReference type="EMBL" id="MFD2731121.1"/>
    </source>
</evidence>
<keyword evidence="1" id="KW-0812">Transmembrane</keyword>
<proteinExistence type="predicted"/>
<comment type="caution">
    <text evidence="2">The sequence shown here is derived from an EMBL/GenBank/DDBJ whole genome shotgun (WGS) entry which is preliminary data.</text>
</comment>
<dbReference type="EMBL" id="JBHULV010000015">
    <property type="protein sequence ID" value="MFD2731121.1"/>
    <property type="molecule type" value="Genomic_DNA"/>
</dbReference>
<protein>
    <submittedName>
        <fullName evidence="2">Lmo0937 family membrane protein</fullName>
    </submittedName>
</protein>